<dbReference type="PANTHER" id="PTHR46382:SF1">
    <property type="entry name" value="PHOSPHATIDATE CYTIDYLYLTRANSFERASE"/>
    <property type="match status" value="1"/>
</dbReference>
<keyword evidence="21" id="KW-1185">Reference proteome</keyword>
<dbReference type="GO" id="GO:0004605">
    <property type="term" value="F:phosphatidate cytidylyltransferase activity"/>
    <property type="evidence" value="ECO:0007669"/>
    <property type="project" value="UniProtKB-EC"/>
</dbReference>
<keyword evidence="8" id="KW-1003">Cell membrane</keyword>
<evidence type="ECO:0000256" key="13">
    <source>
        <dbReference type="ARBA" id="ARBA00022989"/>
    </source>
</evidence>
<keyword evidence="12 18" id="KW-0548">Nucleotidyltransferase</keyword>
<evidence type="ECO:0000313" key="20">
    <source>
        <dbReference type="EMBL" id="OYQ18974.1"/>
    </source>
</evidence>
<evidence type="ECO:0000256" key="7">
    <source>
        <dbReference type="ARBA" id="ARBA00019373"/>
    </source>
</evidence>
<dbReference type="AlphaFoldDB" id="A0A255XRJ6"/>
<evidence type="ECO:0000256" key="19">
    <source>
        <dbReference type="SAM" id="Phobius"/>
    </source>
</evidence>
<evidence type="ECO:0000256" key="10">
    <source>
        <dbReference type="ARBA" id="ARBA00022679"/>
    </source>
</evidence>
<evidence type="ECO:0000256" key="12">
    <source>
        <dbReference type="ARBA" id="ARBA00022695"/>
    </source>
</evidence>
<reference evidence="20 21" key="1">
    <citation type="submission" date="2017-07" db="EMBL/GenBank/DDBJ databases">
        <title>Elstera cyanobacteriorum sp. nov., a novel bacterium isolated from cyanobacterial aggregates in a eutrophic lake.</title>
        <authorList>
            <person name="Cai H."/>
        </authorList>
    </citation>
    <scope>NUCLEOTIDE SEQUENCE [LARGE SCALE GENOMIC DNA]</scope>
    <source>
        <strain evidence="20 21">TH019</strain>
    </source>
</reference>
<gene>
    <name evidence="20" type="ORF">CHR90_09050</name>
</gene>
<name>A0A255XRJ6_9PROT</name>
<dbReference type="EC" id="2.7.7.41" evidence="6 18"/>
<evidence type="ECO:0000256" key="15">
    <source>
        <dbReference type="ARBA" id="ARBA00023136"/>
    </source>
</evidence>
<dbReference type="EMBL" id="NOXS01000032">
    <property type="protein sequence ID" value="OYQ18974.1"/>
    <property type="molecule type" value="Genomic_DNA"/>
</dbReference>
<feature type="transmembrane region" description="Helical" evidence="19">
    <location>
        <begin position="129"/>
        <end position="146"/>
    </location>
</feature>
<dbReference type="OrthoDB" id="9799199at2"/>
<dbReference type="Proteomes" id="UP000216361">
    <property type="component" value="Unassembled WGS sequence"/>
</dbReference>
<accession>A0A255XRJ6</accession>
<feature type="transmembrane region" description="Helical" evidence="19">
    <location>
        <begin position="7"/>
        <end position="32"/>
    </location>
</feature>
<evidence type="ECO:0000256" key="2">
    <source>
        <dbReference type="ARBA" id="ARBA00004651"/>
    </source>
</evidence>
<feature type="transmembrane region" description="Helical" evidence="19">
    <location>
        <begin position="166"/>
        <end position="187"/>
    </location>
</feature>
<feature type="transmembrane region" description="Helical" evidence="19">
    <location>
        <begin position="52"/>
        <end position="70"/>
    </location>
</feature>
<protein>
    <recommendedName>
        <fullName evidence="7 18">Phosphatidate cytidylyltransferase</fullName>
        <ecNumber evidence="6 18">2.7.7.41</ecNumber>
    </recommendedName>
</protein>
<keyword evidence="9" id="KW-0444">Lipid biosynthesis</keyword>
<organism evidence="20 21">
    <name type="scientific">Elstera cyanobacteriorum</name>
    <dbReference type="NCBI Taxonomy" id="2022747"/>
    <lineage>
        <taxon>Bacteria</taxon>
        <taxon>Pseudomonadati</taxon>
        <taxon>Pseudomonadota</taxon>
        <taxon>Alphaproteobacteria</taxon>
        <taxon>Rhodospirillales</taxon>
        <taxon>Rhodospirillaceae</taxon>
        <taxon>Elstera</taxon>
    </lineage>
</organism>
<evidence type="ECO:0000256" key="9">
    <source>
        <dbReference type="ARBA" id="ARBA00022516"/>
    </source>
</evidence>
<dbReference type="GO" id="GO:0005886">
    <property type="term" value="C:plasma membrane"/>
    <property type="evidence" value="ECO:0007669"/>
    <property type="project" value="UniProtKB-SubCell"/>
</dbReference>
<sequence>MLRLMSAAVLLPPMIFAIWAGSPWFDLVLIIAAGAMGWEWARMTLGAEARPLGTWALAGACAGLVAAVALDADFRTLCLLLIAGSLTAPLVSGFSRGKMPWLYTLGFPAIAVSCACWLWLRVMPEGRETVLWLMGVVWATDTGAYFAGRAIGGPRLAPKISPNKTWAGLIGGMLSAAGIAALIAAFVHGPSLALALLGATLAVVAQTGDLAESALKRHAGVKDSGRLIPGHGGILDRVDGLMPVAAVLVLLTVVFGWSLTP</sequence>
<keyword evidence="17" id="KW-1208">Phospholipid metabolism</keyword>
<dbReference type="Pfam" id="PF01148">
    <property type="entry name" value="CTP_transf_1"/>
    <property type="match status" value="1"/>
</dbReference>
<dbReference type="PANTHER" id="PTHR46382">
    <property type="entry name" value="PHOSPHATIDATE CYTIDYLYLTRANSFERASE"/>
    <property type="match status" value="1"/>
</dbReference>
<evidence type="ECO:0000256" key="14">
    <source>
        <dbReference type="ARBA" id="ARBA00023098"/>
    </source>
</evidence>
<keyword evidence="16" id="KW-0594">Phospholipid biosynthesis</keyword>
<evidence type="ECO:0000256" key="17">
    <source>
        <dbReference type="ARBA" id="ARBA00023264"/>
    </source>
</evidence>
<dbReference type="GO" id="GO:0016024">
    <property type="term" value="P:CDP-diacylglycerol biosynthetic process"/>
    <property type="evidence" value="ECO:0007669"/>
    <property type="project" value="UniProtKB-UniPathway"/>
</dbReference>
<comment type="pathway">
    <text evidence="4">Lipid metabolism.</text>
</comment>
<keyword evidence="14" id="KW-0443">Lipid metabolism</keyword>
<evidence type="ECO:0000256" key="18">
    <source>
        <dbReference type="RuleBase" id="RU003938"/>
    </source>
</evidence>
<feature type="transmembrane region" description="Helical" evidence="19">
    <location>
        <begin position="240"/>
        <end position="259"/>
    </location>
</feature>
<comment type="pathway">
    <text evidence="3 18">Phospholipid metabolism; CDP-diacylglycerol biosynthesis; CDP-diacylglycerol from sn-glycerol 3-phosphate: step 3/3.</text>
</comment>
<evidence type="ECO:0000256" key="11">
    <source>
        <dbReference type="ARBA" id="ARBA00022692"/>
    </source>
</evidence>
<evidence type="ECO:0000256" key="3">
    <source>
        <dbReference type="ARBA" id="ARBA00005119"/>
    </source>
</evidence>
<comment type="caution">
    <text evidence="20">The sequence shown here is derived from an EMBL/GenBank/DDBJ whole genome shotgun (WGS) entry which is preliminary data.</text>
</comment>
<evidence type="ECO:0000313" key="21">
    <source>
        <dbReference type="Proteomes" id="UP000216361"/>
    </source>
</evidence>
<feature type="transmembrane region" description="Helical" evidence="19">
    <location>
        <begin position="101"/>
        <end position="120"/>
    </location>
</feature>
<keyword evidence="11 18" id="KW-0812">Transmembrane</keyword>
<keyword evidence="15 19" id="KW-0472">Membrane</keyword>
<comment type="subcellular location">
    <subcellularLocation>
        <location evidence="2">Cell membrane</location>
        <topology evidence="2">Multi-pass membrane protein</topology>
    </subcellularLocation>
</comment>
<feature type="transmembrane region" description="Helical" evidence="19">
    <location>
        <begin position="77"/>
        <end position="95"/>
    </location>
</feature>
<evidence type="ECO:0000256" key="5">
    <source>
        <dbReference type="ARBA" id="ARBA00010185"/>
    </source>
</evidence>
<evidence type="ECO:0000256" key="1">
    <source>
        <dbReference type="ARBA" id="ARBA00001698"/>
    </source>
</evidence>
<dbReference type="PROSITE" id="PS01315">
    <property type="entry name" value="CDS"/>
    <property type="match status" value="1"/>
</dbReference>
<keyword evidence="13 19" id="KW-1133">Transmembrane helix</keyword>
<comment type="catalytic activity">
    <reaction evidence="1 18">
        <text>a 1,2-diacyl-sn-glycero-3-phosphate + CTP + H(+) = a CDP-1,2-diacyl-sn-glycerol + diphosphate</text>
        <dbReference type="Rhea" id="RHEA:16229"/>
        <dbReference type="ChEBI" id="CHEBI:15378"/>
        <dbReference type="ChEBI" id="CHEBI:33019"/>
        <dbReference type="ChEBI" id="CHEBI:37563"/>
        <dbReference type="ChEBI" id="CHEBI:58332"/>
        <dbReference type="ChEBI" id="CHEBI:58608"/>
        <dbReference type="EC" id="2.7.7.41"/>
    </reaction>
</comment>
<evidence type="ECO:0000256" key="6">
    <source>
        <dbReference type="ARBA" id="ARBA00012487"/>
    </source>
</evidence>
<dbReference type="UniPathway" id="UPA00557">
    <property type="reaction ID" value="UER00614"/>
</dbReference>
<comment type="similarity">
    <text evidence="5 18">Belongs to the CDS family.</text>
</comment>
<keyword evidence="10 18" id="KW-0808">Transferase</keyword>
<dbReference type="InterPro" id="IPR000374">
    <property type="entry name" value="PC_trans"/>
</dbReference>
<proteinExistence type="inferred from homology"/>
<evidence type="ECO:0000256" key="16">
    <source>
        <dbReference type="ARBA" id="ARBA00023209"/>
    </source>
</evidence>
<evidence type="ECO:0000256" key="8">
    <source>
        <dbReference type="ARBA" id="ARBA00022475"/>
    </source>
</evidence>
<evidence type="ECO:0000256" key="4">
    <source>
        <dbReference type="ARBA" id="ARBA00005189"/>
    </source>
</evidence>